<dbReference type="SUPFAM" id="SSF52540">
    <property type="entry name" value="P-loop containing nucleoside triphosphate hydrolases"/>
    <property type="match status" value="1"/>
</dbReference>
<reference evidence="12 13" key="1">
    <citation type="journal article" date="2018" name="BMC Genomics">
        <title>The genome of Naegleria lovaniensis, the basis for a comparative approach to unravel pathogenicity factors of the human pathogenic amoeba N. fowleri.</title>
        <authorList>
            <person name="Liechti N."/>
            <person name="Schurch N."/>
            <person name="Bruggmann R."/>
            <person name="Wittwer M."/>
        </authorList>
    </citation>
    <scope>NUCLEOTIDE SEQUENCE [LARGE SCALE GENOMIC DNA]</scope>
    <source>
        <strain evidence="12 13">ATCC 30569</strain>
    </source>
</reference>
<feature type="binding site" evidence="9">
    <location>
        <position position="367"/>
    </location>
    <ligand>
        <name>GTP</name>
        <dbReference type="ChEBI" id="CHEBI:37565"/>
    </ligand>
</feature>
<dbReference type="GO" id="GO:0001664">
    <property type="term" value="F:G protein-coupled receptor binding"/>
    <property type="evidence" value="ECO:0007669"/>
    <property type="project" value="TreeGrafter"/>
</dbReference>
<dbReference type="GO" id="GO:0005737">
    <property type="term" value="C:cytoplasm"/>
    <property type="evidence" value="ECO:0007669"/>
    <property type="project" value="TreeGrafter"/>
</dbReference>
<evidence type="ECO:0000256" key="8">
    <source>
        <dbReference type="ARBA" id="ARBA00023288"/>
    </source>
</evidence>
<keyword evidence="4 10" id="KW-0460">Magnesium</keyword>
<dbReference type="InterPro" id="IPR011025">
    <property type="entry name" value="GproteinA_insert"/>
</dbReference>
<keyword evidence="8" id="KW-0449">Lipoprotein</keyword>
<dbReference type="GO" id="GO:0046872">
    <property type="term" value="F:metal ion binding"/>
    <property type="evidence" value="ECO:0007669"/>
    <property type="project" value="UniProtKB-KW"/>
</dbReference>
<evidence type="ECO:0000256" key="3">
    <source>
        <dbReference type="ARBA" id="ARBA00022741"/>
    </source>
</evidence>
<evidence type="ECO:0000256" key="10">
    <source>
        <dbReference type="PIRSR" id="PIRSR601019-2"/>
    </source>
</evidence>
<dbReference type="InterPro" id="IPR027417">
    <property type="entry name" value="P-loop_NTPase"/>
</dbReference>
<name>A0AA88KMA0_NAELO</name>
<evidence type="ECO:0000256" key="5">
    <source>
        <dbReference type="ARBA" id="ARBA00023134"/>
    </source>
</evidence>
<evidence type="ECO:0000256" key="4">
    <source>
        <dbReference type="ARBA" id="ARBA00022842"/>
    </source>
</evidence>
<feature type="binding site" evidence="9">
    <location>
        <begin position="70"/>
        <end position="75"/>
    </location>
    <ligand>
        <name>GTP</name>
        <dbReference type="ChEBI" id="CHEBI:37565"/>
    </ligand>
</feature>
<dbReference type="PANTHER" id="PTHR10218">
    <property type="entry name" value="GTP-BINDING PROTEIN ALPHA SUBUNIT"/>
    <property type="match status" value="1"/>
</dbReference>
<dbReference type="EMBL" id="PYSW02000013">
    <property type="protein sequence ID" value="KAG2387398.1"/>
    <property type="molecule type" value="Genomic_DNA"/>
</dbReference>
<dbReference type="InterPro" id="IPR001019">
    <property type="entry name" value="Gprotein_alpha_su"/>
</dbReference>
<keyword evidence="1" id="KW-0519">Myristate</keyword>
<proteinExistence type="predicted"/>
<dbReference type="GeneID" id="68094186"/>
<feature type="binding site" evidence="10">
    <location>
        <position position="223"/>
    </location>
    <ligand>
        <name>Mg(2+)</name>
        <dbReference type="ChEBI" id="CHEBI:18420"/>
    </ligand>
</feature>
<dbReference type="GO" id="GO:0031683">
    <property type="term" value="F:G-protein beta/gamma-subunit complex binding"/>
    <property type="evidence" value="ECO:0007669"/>
    <property type="project" value="InterPro"/>
</dbReference>
<feature type="region of interest" description="Disordered" evidence="11">
    <location>
        <begin position="1"/>
        <end position="55"/>
    </location>
</feature>
<evidence type="ECO:0000256" key="7">
    <source>
        <dbReference type="ARBA" id="ARBA00023224"/>
    </source>
</evidence>
<dbReference type="FunFam" id="3.40.50.300:FF:003800">
    <property type="entry name" value="Guanine nucleotide-binding protein G(k) subunit alpha"/>
    <property type="match status" value="1"/>
</dbReference>
<dbReference type="PROSITE" id="PS51882">
    <property type="entry name" value="G_ALPHA"/>
    <property type="match status" value="1"/>
</dbReference>
<dbReference type="GO" id="GO:0005834">
    <property type="term" value="C:heterotrimeric G-protein complex"/>
    <property type="evidence" value="ECO:0007669"/>
    <property type="project" value="TreeGrafter"/>
</dbReference>
<keyword evidence="2 10" id="KW-0479">Metal-binding</keyword>
<evidence type="ECO:0000313" key="12">
    <source>
        <dbReference type="EMBL" id="KAG2387398.1"/>
    </source>
</evidence>
<feature type="binding site" evidence="9">
    <location>
        <begin position="242"/>
        <end position="246"/>
    </location>
    <ligand>
        <name>GTP</name>
        <dbReference type="ChEBI" id="CHEBI:37565"/>
    </ligand>
</feature>
<dbReference type="AlphaFoldDB" id="A0AA88KMA0"/>
<accession>A0AA88KMA0</accession>
<evidence type="ECO:0000313" key="13">
    <source>
        <dbReference type="Proteomes" id="UP000816034"/>
    </source>
</evidence>
<keyword evidence="13" id="KW-1185">Reference proteome</keyword>
<evidence type="ECO:0000256" key="6">
    <source>
        <dbReference type="ARBA" id="ARBA00023139"/>
    </source>
</evidence>
<evidence type="ECO:0000256" key="1">
    <source>
        <dbReference type="ARBA" id="ARBA00022707"/>
    </source>
</evidence>
<feature type="binding site" evidence="9">
    <location>
        <begin position="217"/>
        <end position="223"/>
    </location>
    <ligand>
        <name>GTP</name>
        <dbReference type="ChEBI" id="CHEBI:37565"/>
    </ligand>
</feature>
<dbReference type="Gene3D" id="1.10.400.10">
    <property type="entry name" value="GI Alpha 1, domain 2-like"/>
    <property type="match status" value="1"/>
</dbReference>
<feature type="compositionally biased region" description="Low complexity" evidence="11">
    <location>
        <begin position="10"/>
        <end position="37"/>
    </location>
</feature>
<dbReference type="CDD" id="cd00066">
    <property type="entry name" value="G-alpha"/>
    <property type="match status" value="1"/>
</dbReference>
<evidence type="ECO:0000256" key="9">
    <source>
        <dbReference type="PIRSR" id="PIRSR601019-1"/>
    </source>
</evidence>
<gene>
    <name evidence="12" type="ORF">C9374_001730</name>
</gene>
<dbReference type="GO" id="GO:0005525">
    <property type="term" value="F:GTP binding"/>
    <property type="evidence" value="ECO:0007669"/>
    <property type="project" value="UniProtKB-KW"/>
</dbReference>
<comment type="caution">
    <text evidence="12">The sequence shown here is derived from an EMBL/GenBank/DDBJ whole genome shotgun (WGS) entry which is preliminary data.</text>
</comment>
<dbReference type="Proteomes" id="UP000816034">
    <property type="component" value="Unassembled WGS sequence"/>
</dbReference>
<keyword evidence="7" id="KW-0807">Transducer</keyword>
<keyword evidence="6" id="KW-0564">Palmitate</keyword>
<dbReference type="Gene3D" id="3.40.50.300">
    <property type="entry name" value="P-loop containing nucleotide triphosphate hydrolases"/>
    <property type="match status" value="1"/>
</dbReference>
<sequence length="395" mass="45417">MGACFGKEGSSSNNNNNPTTKSSNPNNNSRAHNNNNSTPQQFDENDAMEENANPNSGNYDVKLLLLGSGESGKSTFFKQVRIISQRPFSEIERRRVKNTVHFNVVSSMAVMCQKLKDLNEHDQLSEELQQCSERVLALSKNRSFMTSTNAASKGGERNFYTEEIASDIEKLWNNELVQRVFQTHRNQVHVFDGAEYFFARLDRIRSADYVPTEEDLLHCRQKTIGIVEVSFEFEGLKFSLFDVGGQRSERKKWVNCFEGVSAVVYVSSLADYDLKMYEDDSLNRMDDSLNVFEGLCNGYFKETPIIIVLNKTDIFKKKLQVHGIDTCFSDYKGDKSSYDESVQFIRQKFLALNKFDEQRIWMHDCCATSTEDVRLVFDKIKHQVADWKKKHPHSK</sequence>
<organism evidence="12 13">
    <name type="scientific">Naegleria lovaniensis</name>
    <name type="common">Amoeba</name>
    <dbReference type="NCBI Taxonomy" id="51637"/>
    <lineage>
        <taxon>Eukaryota</taxon>
        <taxon>Discoba</taxon>
        <taxon>Heterolobosea</taxon>
        <taxon>Tetramitia</taxon>
        <taxon>Eutetramitia</taxon>
        <taxon>Vahlkampfiidae</taxon>
        <taxon>Naegleria</taxon>
    </lineage>
</organism>
<protein>
    <submittedName>
        <fullName evidence="12">Uncharacterized protein</fullName>
    </submittedName>
</protein>
<dbReference type="GO" id="GO:0007188">
    <property type="term" value="P:adenylate cyclase-modulating G protein-coupled receptor signaling pathway"/>
    <property type="evidence" value="ECO:0007669"/>
    <property type="project" value="TreeGrafter"/>
</dbReference>
<keyword evidence="3 9" id="KW-0547">Nucleotide-binding</keyword>
<feature type="binding site" evidence="10">
    <location>
        <position position="74"/>
    </location>
    <ligand>
        <name>Mg(2+)</name>
        <dbReference type="ChEBI" id="CHEBI:18420"/>
    </ligand>
</feature>
<dbReference type="SMART" id="SM00275">
    <property type="entry name" value="G_alpha"/>
    <property type="match status" value="1"/>
</dbReference>
<evidence type="ECO:0000256" key="11">
    <source>
        <dbReference type="SAM" id="MobiDB-lite"/>
    </source>
</evidence>
<dbReference type="PRINTS" id="PR00318">
    <property type="entry name" value="GPROTEINA"/>
</dbReference>
<dbReference type="SUPFAM" id="SSF47895">
    <property type="entry name" value="Transducin (alpha subunit), insertion domain"/>
    <property type="match status" value="1"/>
</dbReference>
<dbReference type="Pfam" id="PF00503">
    <property type="entry name" value="G-alpha"/>
    <property type="match status" value="1"/>
</dbReference>
<evidence type="ECO:0000256" key="2">
    <source>
        <dbReference type="ARBA" id="ARBA00022723"/>
    </source>
</evidence>
<dbReference type="RefSeq" id="XP_044551390.1">
    <property type="nucleotide sequence ID" value="XM_044691070.1"/>
</dbReference>
<dbReference type="GO" id="GO:0003924">
    <property type="term" value="F:GTPase activity"/>
    <property type="evidence" value="ECO:0007669"/>
    <property type="project" value="InterPro"/>
</dbReference>
<keyword evidence="5 9" id="KW-0342">GTP-binding</keyword>
<feature type="binding site" evidence="9">
    <location>
        <begin position="310"/>
        <end position="313"/>
    </location>
    <ligand>
        <name>GTP</name>
        <dbReference type="ChEBI" id="CHEBI:37565"/>
    </ligand>
</feature>
<dbReference type="PANTHER" id="PTHR10218:SF302">
    <property type="entry name" value="GUANINE NUCLEOTIDE-BINDING PROTEIN ALPHA-5 SUBUNIT"/>
    <property type="match status" value="1"/>
</dbReference>